<gene>
    <name evidence="2" type="ORF">SAMN04489724_2681</name>
</gene>
<keyword evidence="1" id="KW-1133">Transmembrane helix</keyword>
<keyword evidence="1" id="KW-0472">Membrane</keyword>
<dbReference type="AlphaFoldDB" id="A0A1I7BSW8"/>
<dbReference type="Proteomes" id="UP000199673">
    <property type="component" value="Unassembled WGS sequence"/>
</dbReference>
<keyword evidence="3" id="KW-1185">Reference proteome</keyword>
<feature type="transmembrane region" description="Helical" evidence="1">
    <location>
        <begin position="94"/>
        <end position="113"/>
    </location>
</feature>
<protein>
    <submittedName>
        <fullName evidence="2">Uncharacterized protein</fullName>
    </submittedName>
</protein>
<reference evidence="3" key="1">
    <citation type="submission" date="2016-10" db="EMBL/GenBank/DDBJ databases">
        <authorList>
            <person name="Varghese N."/>
            <person name="Submissions S."/>
        </authorList>
    </citation>
    <scope>NUCLEOTIDE SEQUENCE [LARGE SCALE GENOMIC DNA]</scope>
    <source>
        <strain evidence="3">DSM 23445</strain>
    </source>
</reference>
<evidence type="ECO:0000256" key="1">
    <source>
        <dbReference type="SAM" id="Phobius"/>
    </source>
</evidence>
<keyword evidence="1" id="KW-0812">Transmembrane</keyword>
<proteinExistence type="predicted"/>
<dbReference type="OrthoDB" id="9850372at2"/>
<feature type="transmembrane region" description="Helical" evidence="1">
    <location>
        <begin position="54"/>
        <end position="73"/>
    </location>
</feature>
<dbReference type="RefSeq" id="WP_091693893.1">
    <property type="nucleotide sequence ID" value="NZ_FPBF01000003.1"/>
</dbReference>
<feature type="transmembrane region" description="Helical" evidence="1">
    <location>
        <begin position="119"/>
        <end position="142"/>
    </location>
</feature>
<evidence type="ECO:0000313" key="3">
    <source>
        <dbReference type="Proteomes" id="UP000199673"/>
    </source>
</evidence>
<evidence type="ECO:0000313" key="2">
    <source>
        <dbReference type="EMBL" id="SFT90304.1"/>
    </source>
</evidence>
<dbReference type="EMBL" id="FPBF01000003">
    <property type="protein sequence ID" value="SFT90304.1"/>
    <property type="molecule type" value="Genomic_DNA"/>
</dbReference>
<accession>A0A1I7BSW8</accession>
<name>A0A1I7BSW8_9BACT</name>
<feature type="transmembrane region" description="Helical" evidence="1">
    <location>
        <begin position="12"/>
        <end position="34"/>
    </location>
</feature>
<sequence>METVNRNSKLLLIKNLLITGIVAIIAIVLLILIMVGTIGESSSGLAIGFAIEPIQLLMIGLLIFCSLSIAYFIGPQSVLAIIQGQNGAYVGIKSLLICWSTPCVFIILLASLPDLTWSILISGGIIAIVPAVLLGPIVGLAMKKEIVK</sequence>
<organism evidence="2 3">
    <name type="scientific">Algoriphagus locisalis</name>
    <dbReference type="NCBI Taxonomy" id="305507"/>
    <lineage>
        <taxon>Bacteria</taxon>
        <taxon>Pseudomonadati</taxon>
        <taxon>Bacteroidota</taxon>
        <taxon>Cytophagia</taxon>
        <taxon>Cytophagales</taxon>
        <taxon>Cyclobacteriaceae</taxon>
        <taxon>Algoriphagus</taxon>
    </lineage>
</organism>